<gene>
    <name evidence="1" type="ORF">EXN66_Car011341</name>
</gene>
<dbReference type="Proteomes" id="UP000503349">
    <property type="component" value="Chromosome 11"/>
</dbReference>
<evidence type="ECO:0000313" key="1">
    <source>
        <dbReference type="EMBL" id="KAF3695665.1"/>
    </source>
</evidence>
<protein>
    <submittedName>
        <fullName evidence="1">Uncharacterized protein</fullName>
    </submittedName>
</protein>
<proteinExistence type="predicted"/>
<dbReference type="EMBL" id="CM015722">
    <property type="protein sequence ID" value="KAF3695665.1"/>
    <property type="molecule type" value="Genomic_DNA"/>
</dbReference>
<sequence>MDFFLVTSYPRGPLLTVEDKRQLEVWYSFTLPKRALGTSPTKLQTPLCGTCANGPQSAD</sequence>
<name>A0A6G1PZG8_CHAAH</name>
<reference evidence="2" key="2">
    <citation type="submission" date="2019-02" db="EMBL/GenBank/DDBJ databases">
        <title>Opniocepnalus argus Var Kimnra genome.</title>
        <authorList>
            <person name="Zhou C."/>
            <person name="Xiao S."/>
        </authorList>
    </citation>
    <scope>NUCLEOTIDE SEQUENCE [LARGE SCALE GENOMIC DNA]</scope>
</reference>
<evidence type="ECO:0000313" key="2">
    <source>
        <dbReference type="Proteomes" id="UP000503349"/>
    </source>
</evidence>
<reference evidence="1 2" key="1">
    <citation type="submission" date="2019-02" db="EMBL/GenBank/DDBJ databases">
        <title>Opniocepnalus argus genome.</title>
        <authorList>
            <person name="Zhou C."/>
            <person name="Xiao S."/>
        </authorList>
    </citation>
    <scope>NUCLEOTIDE SEQUENCE [LARGE SCALE GENOMIC DNA]</scope>
    <source>
        <strain evidence="1">OARG1902GOOAL</strain>
        <tissue evidence="1">Muscle</tissue>
    </source>
</reference>
<keyword evidence="2" id="KW-1185">Reference proteome</keyword>
<organism evidence="1 2">
    <name type="scientific">Channa argus</name>
    <name type="common">Northern snakehead</name>
    <name type="synonym">Ophicephalus argus</name>
    <dbReference type="NCBI Taxonomy" id="215402"/>
    <lineage>
        <taxon>Eukaryota</taxon>
        <taxon>Metazoa</taxon>
        <taxon>Chordata</taxon>
        <taxon>Craniata</taxon>
        <taxon>Vertebrata</taxon>
        <taxon>Euteleostomi</taxon>
        <taxon>Actinopterygii</taxon>
        <taxon>Neopterygii</taxon>
        <taxon>Teleostei</taxon>
        <taxon>Neoteleostei</taxon>
        <taxon>Acanthomorphata</taxon>
        <taxon>Anabantaria</taxon>
        <taxon>Anabantiformes</taxon>
        <taxon>Channoidei</taxon>
        <taxon>Channidae</taxon>
        <taxon>Channa</taxon>
    </lineage>
</organism>
<accession>A0A6G1PZG8</accession>
<dbReference type="AlphaFoldDB" id="A0A6G1PZG8"/>